<evidence type="ECO:0000256" key="4">
    <source>
        <dbReference type="ARBA" id="ARBA00022679"/>
    </source>
</evidence>
<dbReference type="PANTHER" id="PTHR23245">
    <property type="entry name" value="TRNA METHYLTRANSFERASE"/>
    <property type="match status" value="1"/>
</dbReference>
<evidence type="ECO:0000256" key="5">
    <source>
        <dbReference type="ARBA" id="ARBA00022691"/>
    </source>
</evidence>
<evidence type="ECO:0000313" key="10">
    <source>
        <dbReference type="EMBL" id="GMI40147.1"/>
    </source>
</evidence>
<dbReference type="Gene3D" id="2.60.120.620">
    <property type="entry name" value="q2cbj1_9rhob like domain"/>
    <property type="match status" value="1"/>
</dbReference>
<dbReference type="Gene3D" id="2.120.10.80">
    <property type="entry name" value="Kelch-type beta propeller"/>
    <property type="match status" value="1"/>
</dbReference>
<evidence type="ECO:0000256" key="3">
    <source>
        <dbReference type="ARBA" id="ARBA00022603"/>
    </source>
</evidence>
<keyword evidence="6" id="KW-0819">tRNA processing</keyword>
<dbReference type="EC" id="2.1.1.282" evidence="2"/>
<dbReference type="InterPro" id="IPR030382">
    <property type="entry name" value="MeTrfase_TRM5/TYW2"/>
</dbReference>
<feature type="compositionally biased region" description="Polar residues" evidence="8">
    <location>
        <begin position="76"/>
        <end position="85"/>
    </location>
</feature>
<dbReference type="InterPro" id="IPR012668">
    <property type="entry name" value="CHP02466"/>
</dbReference>
<keyword evidence="5" id="KW-0949">S-adenosyl-L-methionine</keyword>
<dbReference type="InterPro" id="IPR036602">
    <property type="entry name" value="tRNA_yW-synthesising-like_sf"/>
</dbReference>
<dbReference type="Gene3D" id="3.30.1960.10">
    <property type="entry name" value="tRNA wybutosine-synthesizing-like"/>
    <property type="match status" value="1"/>
</dbReference>
<dbReference type="InterPro" id="IPR056743">
    <property type="entry name" value="TRM5-TYW2-like_MTfase"/>
</dbReference>
<organism evidence="10 11">
    <name type="scientific">Triparma columacea</name>
    <dbReference type="NCBI Taxonomy" id="722753"/>
    <lineage>
        <taxon>Eukaryota</taxon>
        <taxon>Sar</taxon>
        <taxon>Stramenopiles</taxon>
        <taxon>Ochrophyta</taxon>
        <taxon>Bolidophyceae</taxon>
        <taxon>Parmales</taxon>
        <taxon>Triparmaceae</taxon>
        <taxon>Triparma</taxon>
    </lineage>
</organism>
<dbReference type="InterPro" id="IPR015915">
    <property type="entry name" value="Kelch-typ_b-propeller"/>
</dbReference>
<dbReference type="InterPro" id="IPR003827">
    <property type="entry name" value="tRNA_yW-synthesising"/>
</dbReference>
<dbReference type="EMBL" id="BRYA01000120">
    <property type="protein sequence ID" value="GMI40147.1"/>
    <property type="molecule type" value="Genomic_DNA"/>
</dbReference>
<evidence type="ECO:0000313" key="11">
    <source>
        <dbReference type="Proteomes" id="UP001165065"/>
    </source>
</evidence>
<dbReference type="GO" id="GO:0030488">
    <property type="term" value="P:tRNA methylation"/>
    <property type="evidence" value="ECO:0007669"/>
    <property type="project" value="TreeGrafter"/>
</dbReference>
<dbReference type="Gene3D" id="3.40.50.150">
    <property type="entry name" value="Vaccinia Virus protein VP39"/>
    <property type="match status" value="1"/>
</dbReference>
<dbReference type="Pfam" id="PF13759">
    <property type="entry name" value="2OG-FeII_Oxy_5"/>
    <property type="match status" value="1"/>
</dbReference>
<feature type="compositionally biased region" description="Acidic residues" evidence="8">
    <location>
        <begin position="1201"/>
        <end position="1211"/>
    </location>
</feature>
<feature type="region of interest" description="Disordered" evidence="8">
    <location>
        <begin position="1145"/>
        <end position="1170"/>
    </location>
</feature>
<feature type="region of interest" description="Disordered" evidence="8">
    <location>
        <begin position="68"/>
        <end position="88"/>
    </location>
</feature>
<reference evidence="11" key="1">
    <citation type="journal article" date="2023" name="Commun. Biol.">
        <title>Genome analysis of Parmales, the sister group of diatoms, reveals the evolutionary specialization of diatoms from phago-mixotrophs to photoautotrophs.</title>
        <authorList>
            <person name="Ban H."/>
            <person name="Sato S."/>
            <person name="Yoshikawa S."/>
            <person name="Yamada K."/>
            <person name="Nakamura Y."/>
            <person name="Ichinomiya M."/>
            <person name="Sato N."/>
            <person name="Blanc-Mathieu R."/>
            <person name="Endo H."/>
            <person name="Kuwata A."/>
            <person name="Ogata H."/>
        </authorList>
    </citation>
    <scope>NUCLEOTIDE SEQUENCE [LARGE SCALE GENOMIC DNA]</scope>
</reference>
<name>A0A9W7GBD9_9STRA</name>
<keyword evidence="3" id="KW-0489">Methyltransferase</keyword>
<dbReference type="GO" id="GO:0031591">
    <property type="term" value="P:wybutosine biosynthetic process"/>
    <property type="evidence" value="ECO:0007669"/>
    <property type="project" value="TreeGrafter"/>
</dbReference>
<comment type="catalytic activity">
    <reaction evidence="7">
        <text>4-demethyl-7-[(3S)-3-amino-3-carboxypropyl]wyosine(37) in tRNA(Phe) + S-adenosyl-L-methionine = 7-[(3S)-3-amino-3-carboxypropyl]wyosine(37) in tRNA(Phe) + S-adenosyl-L-homocysteine + H(+)</text>
        <dbReference type="Rhea" id="RHEA:36635"/>
        <dbReference type="Rhea" id="RHEA-COMP:10378"/>
        <dbReference type="Rhea" id="RHEA-COMP:10379"/>
        <dbReference type="ChEBI" id="CHEBI:15378"/>
        <dbReference type="ChEBI" id="CHEBI:57856"/>
        <dbReference type="ChEBI" id="CHEBI:59789"/>
        <dbReference type="ChEBI" id="CHEBI:73543"/>
        <dbReference type="ChEBI" id="CHEBI:73550"/>
        <dbReference type="EC" id="2.1.1.282"/>
    </reaction>
</comment>
<dbReference type="Proteomes" id="UP001165065">
    <property type="component" value="Unassembled WGS sequence"/>
</dbReference>
<dbReference type="PANTHER" id="PTHR23245:SF31">
    <property type="entry name" value="TRNA WYBUTOSINE-SYNTHESIZING PROTEIN 3 HOMOLOG"/>
    <property type="match status" value="1"/>
</dbReference>
<comment type="caution">
    <text evidence="10">The sequence shown here is derived from an EMBL/GenBank/DDBJ whole genome shotgun (WGS) entry which is preliminary data.</text>
</comment>
<dbReference type="CDD" id="cd02440">
    <property type="entry name" value="AdoMet_MTases"/>
    <property type="match status" value="1"/>
</dbReference>
<protein>
    <recommendedName>
        <fullName evidence="2">tRNA(Phe) 7-[(3-amino-3-carboxypropyl)-4-demethylwyosine(37)-N(4)]-methyltransferase</fullName>
        <ecNumber evidence="2">2.1.1.282</ecNumber>
    </recommendedName>
</protein>
<dbReference type="SUPFAM" id="SSF111278">
    <property type="entry name" value="SSo0622-like"/>
    <property type="match status" value="1"/>
</dbReference>
<feature type="compositionally biased region" description="Acidic residues" evidence="8">
    <location>
        <begin position="1161"/>
        <end position="1170"/>
    </location>
</feature>
<accession>A0A9W7GBD9</accession>
<evidence type="ECO:0000256" key="7">
    <source>
        <dbReference type="ARBA" id="ARBA00049202"/>
    </source>
</evidence>
<gene>
    <name evidence="10" type="ORF">TrCOL_g8494</name>
</gene>
<dbReference type="Pfam" id="PF02475">
    <property type="entry name" value="TRM5-TYW2_MTfase"/>
    <property type="match status" value="1"/>
</dbReference>
<dbReference type="PROSITE" id="PS51684">
    <property type="entry name" value="SAM_MT_TRM5_TYW2"/>
    <property type="match status" value="1"/>
</dbReference>
<keyword evidence="11" id="KW-1185">Reference proteome</keyword>
<sequence>MADFSRIKENTLRAFSDPIAHDNSPKMSIDYPCREILHVLNSHSSYYSLSSCSGRIAVFDSAAVLDGETSRDPLSDPSSTPNDPSLSMDATFGKGHGRWLVTEHRQVTFEEVRSAIYGSCSSSSPSSPPLSSSTSSIMLKHEPLLLHVSADNMDSANRLLKAALAAGFRESGIVPSSKTPHPTVAVRGMGLALSTPFYRGLGMEDYLRRWVDDANLRFRANEERSARLLREIEKVCFRRSPSNPDEAGPQTATWSKLPDLNLRCHASVTHEDPATGDVAVLVFGGYGPGPASSAQPRVSGDVHALYRRRGVWEREWTTLEVANSQLFKPTRNLSCCVIPTSSPESSPTVALFGGRSSPSDPNNNLLLYDIEKMVFKEANYHDLTSSPPLVPSPRYSHTMTPLSGRNGLLAVVVGGRDNDGSFADAYILRRSLDPSHGDASFSWKRFELPIGGVFNHAACPMPSAGDVAECVFISGGLESIDDLLSHGLKGGLVRISSNGDDLKWAPPPDLPLFSRTFSSTLDALGASRGGDGAVNSSRFVVRVGGVEACKNPDSDVLSLCYIHSPSRITSIPLKHLHPSLPSIDVSGLVDHATAVVEKGESLQVLLLGGGVGAFAFKGISSPSYLVTLSTEGGAQVVDEVPSEPSALAPPTTGRNGNEPSKSCPPCVLVHPKNVKKVKNQLEAMGALNKDFRINTSTTKPGAMAVPVHEVDKLQPMLDGEEEWVSLVLGISKEENPPLSKLLISNSTKDTMSNEDRKLSPPQRAVLEFFEGSQVGRKWIKDKVACPKGLEKLGVDLLVVPKDAYPEAFFDGSKPAEVFWEILSKHTKSTRIMKYGAIAPDSPTRQSGHRILYPPLPNSDTGVPETTGEGSPGWVCVKEFGVKQWFDCTRVMFCRGNNSEKKRFAALVKPDEKILDLYAGIGYYTLPALLAFPSTFVYCNEWNPDAVYALKYNLKANGVDDRAIVKEGDSRSVDYRGLVDRVSLGLLPSSEGCWGIAVRALKEEGGWVHVHGNVPTSEQDVFGRWVAHRMLQFREGWGAWCKHTEKVKSFAPKVDHLVADIYLGPEGAVEGVNVVPGRIFVSGDGAGDVFDATMPMEDLSCALKDGFALGNQKWMFPLDEKKGEGGRDREKKRRVSFRANVDSVTFFDPNTKPAEGEGGDHVEEEGEGEEEDNFMMMGGMFDGGYDDEFEEIPEDSTGQWGAEEENPNDDSDYPPNYLISAVLAGLYELPPLWLLKTQTGFGRRVKYKNPIARRLNDVRGIGWKEVVDCDIGGGMTIGLKEMVLPRYEKVADGVEKLLFQVFKIDFGSIMKDFNADLVDVARESEIEDTVGISVSNAGGSWHSRPEFFNKWKGRKSVDVLWEAVAGTLNFVEHKVSVDCGVEGGGRKLAINREDTEAWINISKAGSWNRLHTHAGAAWSAVYYVERGKLKDGKAYSGRLVLKPTPHEREKEWDMTKEERERFLGGGGGMVGEEGEEVLERADFWDEEAENCHLVVFPSWLHHAVLPYLEDGGEGEGGIVKERISVAINVS</sequence>
<dbReference type="OrthoDB" id="263283at2759"/>
<feature type="domain" description="SAM-dependent methyltransferase TRM5/TYW2-type" evidence="9">
    <location>
        <begin position="789"/>
        <end position="1064"/>
    </location>
</feature>
<dbReference type="SUPFAM" id="SSF53335">
    <property type="entry name" value="S-adenosyl-L-methionine-dependent methyltransferases"/>
    <property type="match status" value="1"/>
</dbReference>
<comment type="pathway">
    <text evidence="1">tRNA modification; wybutosine-tRNA(Phe) biosynthesis.</text>
</comment>
<dbReference type="InterPro" id="IPR029063">
    <property type="entry name" value="SAM-dependent_MTases_sf"/>
</dbReference>
<proteinExistence type="predicted"/>
<dbReference type="SUPFAM" id="SSF117281">
    <property type="entry name" value="Kelch motif"/>
    <property type="match status" value="1"/>
</dbReference>
<feature type="region of interest" description="Disordered" evidence="8">
    <location>
        <begin position="1185"/>
        <end position="1212"/>
    </location>
</feature>
<evidence type="ECO:0000256" key="8">
    <source>
        <dbReference type="SAM" id="MobiDB-lite"/>
    </source>
</evidence>
<evidence type="ECO:0000256" key="6">
    <source>
        <dbReference type="ARBA" id="ARBA00022694"/>
    </source>
</evidence>
<keyword evidence="4" id="KW-0808">Transferase</keyword>
<dbReference type="Pfam" id="PF02676">
    <property type="entry name" value="TYW3"/>
    <property type="match status" value="1"/>
</dbReference>
<dbReference type="GO" id="GO:0008175">
    <property type="term" value="F:tRNA methyltransferase activity"/>
    <property type="evidence" value="ECO:0007669"/>
    <property type="project" value="TreeGrafter"/>
</dbReference>
<dbReference type="GO" id="GO:0005737">
    <property type="term" value="C:cytoplasm"/>
    <property type="evidence" value="ECO:0007669"/>
    <property type="project" value="TreeGrafter"/>
</dbReference>
<evidence type="ECO:0000256" key="1">
    <source>
        <dbReference type="ARBA" id="ARBA00004797"/>
    </source>
</evidence>
<feature type="region of interest" description="Disordered" evidence="8">
    <location>
        <begin position="641"/>
        <end position="662"/>
    </location>
</feature>
<evidence type="ECO:0000256" key="2">
    <source>
        <dbReference type="ARBA" id="ARBA00012750"/>
    </source>
</evidence>
<evidence type="ECO:0000259" key="9">
    <source>
        <dbReference type="PROSITE" id="PS51684"/>
    </source>
</evidence>